<reference evidence="14 15" key="1">
    <citation type="submission" date="2015-01" db="EMBL/GenBank/DDBJ databases">
        <title>Genome sequence of the beneficial rhizobacterium Pseudomonas fluorescens 2-79.</title>
        <authorList>
            <person name="Thuermer A."/>
            <person name="Daniel R."/>
        </authorList>
    </citation>
    <scope>NUCLEOTIDE SEQUENCE [LARGE SCALE GENOMIC DNA]</scope>
    <source>
        <strain evidence="14 15">2-79</strain>
    </source>
</reference>
<keyword evidence="5" id="KW-0058">Aromatic hydrocarbons catabolism</keyword>
<evidence type="ECO:0000256" key="2">
    <source>
        <dbReference type="ARBA" id="ARBA00022490"/>
    </source>
</evidence>
<dbReference type="InterPro" id="IPR027417">
    <property type="entry name" value="P-loop_NTPase"/>
</dbReference>
<keyword evidence="9" id="KW-0804">Transcription</keyword>
<dbReference type="Gene3D" id="3.40.50.300">
    <property type="entry name" value="P-loop containing nucleotide triphosphate hydrolases"/>
    <property type="match status" value="1"/>
</dbReference>
<dbReference type="PROSITE" id="PS50112">
    <property type="entry name" value="PAS"/>
    <property type="match status" value="1"/>
</dbReference>
<evidence type="ECO:0000313" key="14">
    <source>
        <dbReference type="EMBL" id="KIR21847.1"/>
    </source>
</evidence>
<dbReference type="InterPro" id="IPR025662">
    <property type="entry name" value="Sigma_54_int_dom_ATP-bd_1"/>
</dbReference>
<dbReference type="FunFam" id="3.40.50.300:FF:000006">
    <property type="entry name" value="DNA-binding transcriptional regulator NtrC"/>
    <property type="match status" value="1"/>
</dbReference>
<dbReference type="InterPro" id="IPR030828">
    <property type="entry name" value="HTH_TyrR"/>
</dbReference>
<keyword evidence="7" id="KW-0805">Transcription regulation</keyword>
<keyword evidence="8" id="KW-0238">DNA-binding</keyword>
<dbReference type="PANTHER" id="PTHR32071:SF3">
    <property type="entry name" value="HTH-TYPE TRANSCRIPTIONAL REGULATORY PROTEIN TYRR"/>
    <property type="match status" value="1"/>
</dbReference>
<dbReference type="PATRIC" id="fig|294.125.peg.2810"/>
<dbReference type="PROSITE" id="PS00675">
    <property type="entry name" value="SIGMA54_INTERACT_1"/>
    <property type="match status" value="1"/>
</dbReference>
<dbReference type="InterPro" id="IPR000014">
    <property type="entry name" value="PAS"/>
</dbReference>
<evidence type="ECO:0000313" key="15">
    <source>
        <dbReference type="Proteomes" id="UP000032210"/>
    </source>
</evidence>
<evidence type="ECO:0000256" key="7">
    <source>
        <dbReference type="ARBA" id="ARBA00023015"/>
    </source>
</evidence>
<dbReference type="InterPro" id="IPR035965">
    <property type="entry name" value="PAS-like_dom_sf"/>
</dbReference>
<dbReference type="CDD" id="cd00130">
    <property type="entry name" value="PAS"/>
    <property type="match status" value="1"/>
</dbReference>
<evidence type="ECO:0000256" key="8">
    <source>
        <dbReference type="ARBA" id="ARBA00023125"/>
    </source>
</evidence>
<dbReference type="InterPro" id="IPR009057">
    <property type="entry name" value="Homeodomain-like_sf"/>
</dbReference>
<protein>
    <recommendedName>
        <fullName evidence="10">HTH-type transcriptional regulatory protein TyrR</fullName>
    </recommendedName>
</protein>
<keyword evidence="2" id="KW-0963">Cytoplasm</keyword>
<keyword evidence="6" id="KW-0067">ATP-binding</keyword>
<evidence type="ECO:0000259" key="13">
    <source>
        <dbReference type="PROSITE" id="PS51671"/>
    </source>
</evidence>
<evidence type="ECO:0000256" key="9">
    <source>
        <dbReference type="ARBA" id="ARBA00023163"/>
    </source>
</evidence>
<dbReference type="InterPro" id="IPR003593">
    <property type="entry name" value="AAA+_ATPase"/>
</dbReference>
<dbReference type="Gene3D" id="1.10.10.60">
    <property type="entry name" value="Homeodomain-like"/>
    <property type="match status" value="1"/>
</dbReference>
<dbReference type="InterPro" id="IPR058031">
    <property type="entry name" value="AAA_lid_NorR"/>
</dbReference>
<dbReference type="SUPFAM" id="SSF55785">
    <property type="entry name" value="PYP-like sensor domain (PAS domain)"/>
    <property type="match status" value="1"/>
</dbReference>
<dbReference type="NCBIfam" id="TIGR04381">
    <property type="entry name" value="HTH_TypR"/>
    <property type="match status" value="1"/>
</dbReference>
<dbReference type="Gene3D" id="3.30.70.260">
    <property type="match status" value="1"/>
</dbReference>
<dbReference type="Pfam" id="PF18024">
    <property type="entry name" value="HTH_50"/>
    <property type="match status" value="1"/>
</dbReference>
<evidence type="ECO:0000256" key="10">
    <source>
        <dbReference type="ARBA" id="ARBA00029500"/>
    </source>
</evidence>
<dbReference type="SUPFAM" id="SSF46689">
    <property type="entry name" value="Homeodomain-like"/>
    <property type="match status" value="1"/>
</dbReference>
<proteinExistence type="predicted"/>
<dbReference type="GO" id="GO:0005524">
    <property type="term" value="F:ATP binding"/>
    <property type="evidence" value="ECO:0007669"/>
    <property type="project" value="UniProtKB-KW"/>
</dbReference>
<dbReference type="Pfam" id="PF25601">
    <property type="entry name" value="AAA_lid_14"/>
    <property type="match status" value="1"/>
</dbReference>
<dbReference type="InterPro" id="IPR002912">
    <property type="entry name" value="ACT_dom"/>
</dbReference>
<accession>A0A0D0RQQ2</accession>
<feature type="domain" description="Sigma-54 factor interaction" evidence="11">
    <location>
        <begin position="245"/>
        <end position="475"/>
    </location>
</feature>
<evidence type="ECO:0000256" key="3">
    <source>
        <dbReference type="ARBA" id="ARBA00022491"/>
    </source>
</evidence>
<evidence type="ECO:0000256" key="6">
    <source>
        <dbReference type="ARBA" id="ARBA00022840"/>
    </source>
</evidence>
<dbReference type="SMART" id="SM00091">
    <property type="entry name" value="PAS"/>
    <property type="match status" value="1"/>
</dbReference>
<comment type="subcellular location">
    <subcellularLocation>
        <location evidence="1">Cytoplasm</location>
    </subcellularLocation>
</comment>
<organism evidence="14 15">
    <name type="scientific">Pseudomonas fluorescens</name>
    <dbReference type="NCBI Taxonomy" id="294"/>
    <lineage>
        <taxon>Bacteria</taxon>
        <taxon>Pseudomonadati</taxon>
        <taxon>Pseudomonadota</taxon>
        <taxon>Gammaproteobacteria</taxon>
        <taxon>Pseudomonadales</taxon>
        <taxon>Pseudomonadaceae</taxon>
        <taxon>Pseudomonas</taxon>
    </lineage>
</organism>
<dbReference type="PANTHER" id="PTHR32071">
    <property type="entry name" value="TRANSCRIPTIONAL REGULATORY PROTEIN"/>
    <property type="match status" value="1"/>
</dbReference>
<comment type="caution">
    <text evidence="14">The sequence shown here is derived from an EMBL/GenBank/DDBJ whole genome shotgun (WGS) entry which is preliminary data.</text>
</comment>
<dbReference type="EMBL" id="JXCQ01000020">
    <property type="protein sequence ID" value="KIR21847.1"/>
    <property type="molecule type" value="Genomic_DNA"/>
</dbReference>
<dbReference type="GO" id="GO:0005737">
    <property type="term" value="C:cytoplasm"/>
    <property type="evidence" value="ECO:0007669"/>
    <property type="project" value="UniProtKB-SubCell"/>
</dbReference>
<feature type="domain" description="ACT" evidence="13">
    <location>
        <begin position="54"/>
        <end position="120"/>
    </location>
</feature>
<evidence type="ECO:0000256" key="1">
    <source>
        <dbReference type="ARBA" id="ARBA00004496"/>
    </source>
</evidence>
<dbReference type="GO" id="GO:0006355">
    <property type="term" value="P:regulation of DNA-templated transcription"/>
    <property type="evidence" value="ECO:0007669"/>
    <property type="project" value="InterPro"/>
</dbReference>
<dbReference type="Gene3D" id="1.10.8.60">
    <property type="match status" value="1"/>
</dbReference>
<evidence type="ECO:0000259" key="12">
    <source>
        <dbReference type="PROSITE" id="PS50112"/>
    </source>
</evidence>
<dbReference type="PROSITE" id="PS50045">
    <property type="entry name" value="SIGMA54_INTERACT_4"/>
    <property type="match status" value="1"/>
</dbReference>
<evidence type="ECO:0000256" key="4">
    <source>
        <dbReference type="ARBA" id="ARBA00022741"/>
    </source>
</evidence>
<evidence type="ECO:0000259" key="11">
    <source>
        <dbReference type="PROSITE" id="PS50045"/>
    </source>
</evidence>
<dbReference type="InterPro" id="IPR025944">
    <property type="entry name" value="Sigma_54_int_dom_CS"/>
</dbReference>
<feature type="domain" description="PAS" evidence="12">
    <location>
        <begin position="129"/>
        <end position="168"/>
    </location>
</feature>
<evidence type="ECO:0000256" key="5">
    <source>
        <dbReference type="ARBA" id="ARBA00022797"/>
    </source>
</evidence>
<keyword evidence="3" id="KW-0678">Repressor</keyword>
<keyword evidence="4" id="KW-0547">Nucleotide-binding</keyword>
<dbReference type="AlphaFoldDB" id="A0A0D0RQQ2"/>
<gene>
    <name evidence="14" type="primary">tyrR_1</name>
    <name evidence="14" type="ORF">PFLU3_27360</name>
</gene>
<dbReference type="InterPro" id="IPR002078">
    <property type="entry name" value="Sigma_54_int"/>
</dbReference>
<dbReference type="GO" id="GO:0003677">
    <property type="term" value="F:DNA binding"/>
    <property type="evidence" value="ECO:0007669"/>
    <property type="project" value="UniProtKB-KW"/>
</dbReference>
<dbReference type="CDD" id="cd00009">
    <property type="entry name" value="AAA"/>
    <property type="match status" value="1"/>
</dbReference>
<dbReference type="Proteomes" id="UP000032210">
    <property type="component" value="Unassembled WGS sequence"/>
</dbReference>
<sequence>MAVCQQQIYLLIHRHRGQAPSHILISIICQISPTPRSKAYLPPLLSRITNRPMRIHVSFIDRVGITQEVLALLGGRNLNLDAVEMVPPNVYIDAPTLSAEVLEELRDALFSVHGVQAVKVVDILPGQRRHLQLDALLAAMTDPVLALDSAGKILLANPALIALYGREPAGESIAELFNDPTLLDTLLEHGFRLPLREISVNGQTLLLDATPITDAGALLTLYQPNRIGEQLSALHHDHAEGFDALLGESPAIRTLKARAQRVAALDAPLLIQGETGTGKELVARACHATSARHSAPFLALNCAALPENLAESELFGYAPGAFTGAQRGGKPGLMELANQGTVFLDEIGEMSPYLQAKLLRFLNDGSFRRVGGDREVKVNVRILSATHRDLEKMVSEGTFREDLFYRLNVLNVEVPPLRARGQDILLLARYFMQQACAQIQRPVCRLAPGTYPALLDNRWPGNVRQLQNVIFRAAAICESSLVDIGDLDIAGTSVARQNDGEIESLEQAVEDFERDLLEKLYTSYPSTRQLASRLQTSHTAIAHRLRKYGIPNKP</sequence>
<dbReference type="Gene3D" id="3.30.450.20">
    <property type="entry name" value="PAS domain"/>
    <property type="match status" value="1"/>
</dbReference>
<dbReference type="SUPFAM" id="SSF52540">
    <property type="entry name" value="P-loop containing nucleoside triphosphate hydrolases"/>
    <property type="match status" value="1"/>
</dbReference>
<dbReference type="SMART" id="SM00382">
    <property type="entry name" value="AAA"/>
    <property type="match status" value="1"/>
</dbReference>
<name>A0A0D0RQQ2_PSEFL</name>
<dbReference type="Pfam" id="PF00158">
    <property type="entry name" value="Sigma54_activat"/>
    <property type="match status" value="1"/>
</dbReference>
<dbReference type="PROSITE" id="PS00688">
    <property type="entry name" value="SIGMA54_INTERACT_3"/>
    <property type="match status" value="1"/>
</dbReference>
<dbReference type="PROSITE" id="PS51671">
    <property type="entry name" value="ACT"/>
    <property type="match status" value="1"/>
</dbReference>